<dbReference type="EMBL" id="LT629740">
    <property type="protein sequence ID" value="SDS59288.1"/>
    <property type="molecule type" value="Genomic_DNA"/>
</dbReference>
<reference evidence="2 3" key="1">
    <citation type="submission" date="2016-10" db="EMBL/GenBank/DDBJ databases">
        <authorList>
            <person name="de Groot N.N."/>
        </authorList>
    </citation>
    <scope>NUCLEOTIDE SEQUENCE [LARGE SCALE GENOMIC DNA]</scope>
    <source>
        <strain evidence="2 3">MP1X4</strain>
    </source>
</reference>
<evidence type="ECO:0000313" key="2">
    <source>
        <dbReference type="EMBL" id="SDS59288.1"/>
    </source>
</evidence>
<dbReference type="Proteomes" id="UP000199679">
    <property type="component" value="Chromosome I"/>
</dbReference>
<feature type="signal peptide" evidence="1">
    <location>
        <begin position="1"/>
        <end position="28"/>
    </location>
</feature>
<gene>
    <name evidence="2" type="ORF">SAMN05216490_1435</name>
</gene>
<keyword evidence="3" id="KW-1185">Reference proteome</keyword>
<sequence length="794" mass="89010">MRKHIRNIICLFSLLLLSITAGYSQAPAALPDVQNNFNQYNSNTLQEKLYVHTDKNAYTAGELIWFKLYYVDGINHKPVDLSKVAYVEVLDNNQNAVMQAKIALDNGAGSGSLFIPVTLATGNFTLRAYTNWMKNFSPDYYFYKRLLIINPLKSPDVEAKATPDYDAQFFPEGGNLLNGIASVVGFKVSDQWGKGVNFTGAILDKNNDTVVRFTPYKFGMGHFTLKPDNHTTYHAIIKIAGKTIQKDLPAINENGYVMSVKDNGSGSLAVAVNTTLTTPTVYLFAHTRGSVKVIESATVSNGSAAFNVDKSKLGDGISQLTVFNNERQPVCERLYFKRPAKKLMISAAADQQEYNTRKKVNIAIDAKNGNSNPVVAGLSLAVYRLDSLQHPDQENIQNYLWLSSDLKGNIESPDYYFKSAETDEAIDNLMLTQGWRRFDWKDILNSKQPEFSFLPEFNGPIILAKITSTLTNTPAKSIMTYLAIPGKKVQMYTSYSDSLGHLLFNMKNFYGPGEIVVQTNTRVDTNYRIDIANPFSEQYAKTALPHLNISAGMQTAIEDQSLGMQVQNIYSSTKLRQFYDPHIDSSAFFGIPYKTYLLDNYTRFTTMEEVMREYVSEGNIIHPKNHFHIKVLNANNPSYLSDTDPMILIDGIPFFDVDKLFAADPLKIRKLEDMPFTYYWGPSVEEGIFSFTTYKGDLGGVEIDPHAVVLDYEGLELQREFYAPAYDTEKAYASRIPDFRNVLYWAPYITTGLKGKNSLSFYTSDKTGQYIGVIQGLTANGEAGSSIFTFSVVK</sequence>
<proteinExistence type="predicted"/>
<dbReference type="RefSeq" id="WP_091370716.1">
    <property type="nucleotide sequence ID" value="NZ_LT629740.1"/>
</dbReference>
<name>A0A1H1TGG5_MUCMA</name>
<organism evidence="2 3">
    <name type="scientific">Mucilaginibacter mallensis</name>
    <dbReference type="NCBI Taxonomy" id="652787"/>
    <lineage>
        <taxon>Bacteria</taxon>
        <taxon>Pseudomonadati</taxon>
        <taxon>Bacteroidota</taxon>
        <taxon>Sphingobacteriia</taxon>
        <taxon>Sphingobacteriales</taxon>
        <taxon>Sphingobacteriaceae</taxon>
        <taxon>Mucilaginibacter</taxon>
    </lineage>
</organism>
<protein>
    <recommendedName>
        <fullName evidence="4">MG2 domain-containing protein</fullName>
    </recommendedName>
</protein>
<dbReference type="OrthoDB" id="609485at2"/>
<evidence type="ECO:0000313" key="3">
    <source>
        <dbReference type="Proteomes" id="UP000199679"/>
    </source>
</evidence>
<evidence type="ECO:0008006" key="4">
    <source>
        <dbReference type="Google" id="ProtNLM"/>
    </source>
</evidence>
<dbReference type="Gene3D" id="2.60.40.1930">
    <property type="match status" value="1"/>
</dbReference>
<keyword evidence="1" id="KW-0732">Signal</keyword>
<feature type="chain" id="PRO_5009261120" description="MG2 domain-containing protein" evidence="1">
    <location>
        <begin position="29"/>
        <end position="794"/>
    </location>
</feature>
<dbReference type="AlphaFoldDB" id="A0A1H1TGG5"/>
<accession>A0A1H1TGG5</accession>
<dbReference type="STRING" id="652787.SAMN05216490_1435"/>
<evidence type="ECO:0000256" key="1">
    <source>
        <dbReference type="SAM" id="SignalP"/>
    </source>
</evidence>